<evidence type="ECO:0000313" key="2">
    <source>
        <dbReference type="EMBL" id="OAG74456.1"/>
    </source>
</evidence>
<reference evidence="2 3" key="1">
    <citation type="submission" date="2016-03" db="EMBL/GenBank/DDBJ databases">
        <title>Draft genome sequence of Acetobacter malorum CECT 7742, a strain isolated from strawberry vinegar.</title>
        <authorList>
            <person name="Sainz F."/>
            <person name="Mas A."/>
            <person name="Torija M.J."/>
        </authorList>
    </citation>
    <scope>NUCLEOTIDE SEQUENCE [LARGE SCALE GENOMIC DNA]</scope>
    <source>
        <strain evidence="2 3">CECT 7742</strain>
    </source>
</reference>
<sequence>MLHILALTGGRADQFNGGIGKHHALHEDKCGQQTMWKQAAILGDEVQAGGLTSNGHAQAKDCGTNNQEQAKGCNFDEREPEFQLPKPAYADHVHPGNEDEGE</sequence>
<dbReference type="AlphaFoldDB" id="A0A177G3T0"/>
<comment type="caution">
    <text evidence="2">The sequence shown here is derived from an EMBL/GenBank/DDBJ whole genome shotgun (WGS) entry which is preliminary data.</text>
</comment>
<gene>
    <name evidence="2" type="ORF">Amal_03956</name>
</gene>
<evidence type="ECO:0000313" key="3">
    <source>
        <dbReference type="Proteomes" id="UP000077349"/>
    </source>
</evidence>
<dbReference type="Proteomes" id="UP000077349">
    <property type="component" value="Unassembled WGS sequence"/>
</dbReference>
<feature type="region of interest" description="Disordered" evidence="1">
    <location>
        <begin position="49"/>
        <end position="102"/>
    </location>
</feature>
<proteinExistence type="predicted"/>
<name>A0A177G3T0_9PROT</name>
<dbReference type="EMBL" id="LVHD01000234">
    <property type="protein sequence ID" value="OAG74456.1"/>
    <property type="molecule type" value="Genomic_DNA"/>
</dbReference>
<evidence type="ECO:0000256" key="1">
    <source>
        <dbReference type="SAM" id="MobiDB-lite"/>
    </source>
</evidence>
<organism evidence="2 3">
    <name type="scientific">Acetobacter malorum</name>
    <dbReference type="NCBI Taxonomy" id="178901"/>
    <lineage>
        <taxon>Bacteria</taxon>
        <taxon>Pseudomonadati</taxon>
        <taxon>Pseudomonadota</taxon>
        <taxon>Alphaproteobacteria</taxon>
        <taxon>Acetobacterales</taxon>
        <taxon>Acetobacteraceae</taxon>
        <taxon>Acetobacter</taxon>
    </lineage>
</organism>
<accession>A0A177G3T0</accession>
<feature type="compositionally biased region" description="Basic and acidic residues" evidence="1">
    <location>
        <begin position="89"/>
        <end position="102"/>
    </location>
</feature>
<protein>
    <submittedName>
        <fullName evidence="2">Uncharacterized protein</fullName>
    </submittedName>
</protein>